<comment type="catalytic activity">
    <reaction evidence="1">
        <text>ATP + protein L-histidine = ADP + protein N-phospho-L-histidine.</text>
        <dbReference type="EC" id="2.7.13.3"/>
    </reaction>
</comment>
<evidence type="ECO:0000256" key="6">
    <source>
        <dbReference type="ARBA" id="ARBA00022679"/>
    </source>
</evidence>
<evidence type="ECO:0000313" key="14">
    <source>
        <dbReference type="Proteomes" id="UP000094769"/>
    </source>
</evidence>
<dbReference type="SMART" id="SM00388">
    <property type="entry name" value="HisKA"/>
    <property type="match status" value="1"/>
</dbReference>
<keyword evidence="10" id="KW-1133">Transmembrane helix</keyword>
<evidence type="ECO:0000259" key="11">
    <source>
        <dbReference type="PROSITE" id="PS50109"/>
    </source>
</evidence>
<dbReference type="SMART" id="SM00387">
    <property type="entry name" value="HATPase_c"/>
    <property type="match status" value="1"/>
</dbReference>
<dbReference type="EC" id="2.7.13.3" evidence="3"/>
<dbReference type="Pfam" id="PF00512">
    <property type="entry name" value="HisKA"/>
    <property type="match status" value="1"/>
</dbReference>
<dbReference type="PANTHER" id="PTHR44936">
    <property type="entry name" value="SENSOR PROTEIN CREC"/>
    <property type="match status" value="1"/>
</dbReference>
<evidence type="ECO:0000313" key="13">
    <source>
        <dbReference type="EMBL" id="ODJ86751.1"/>
    </source>
</evidence>
<feature type="domain" description="Histidine kinase" evidence="11">
    <location>
        <begin position="313"/>
        <end position="527"/>
    </location>
</feature>
<keyword evidence="10" id="KW-0812">Transmembrane</keyword>
<dbReference type="PROSITE" id="PS50109">
    <property type="entry name" value="HIS_KIN"/>
    <property type="match status" value="1"/>
</dbReference>
<dbReference type="CDD" id="cd06225">
    <property type="entry name" value="HAMP"/>
    <property type="match status" value="1"/>
</dbReference>
<keyword evidence="7" id="KW-0547">Nucleotide-binding</keyword>
<dbReference type="Gene3D" id="1.10.287.130">
    <property type="match status" value="1"/>
</dbReference>
<dbReference type="InterPro" id="IPR036890">
    <property type="entry name" value="HATPase_C_sf"/>
</dbReference>
<dbReference type="InterPro" id="IPR036097">
    <property type="entry name" value="HisK_dim/P_sf"/>
</dbReference>
<dbReference type="InterPro" id="IPR005467">
    <property type="entry name" value="His_kinase_dom"/>
</dbReference>
<dbReference type="PROSITE" id="PS50885">
    <property type="entry name" value="HAMP"/>
    <property type="match status" value="1"/>
</dbReference>
<evidence type="ECO:0000256" key="8">
    <source>
        <dbReference type="ARBA" id="ARBA00022777"/>
    </source>
</evidence>
<dbReference type="Pfam" id="PF00672">
    <property type="entry name" value="HAMP"/>
    <property type="match status" value="1"/>
</dbReference>
<sequence>MARLYITLYSVLFITIAFFFLSLTWFPDLVLHGTVKRYYEQAMLGAYELVELRLVEHPPSRWEQEIANLEPHFRYGLGLYSLDQIDLSDKQRRSVQAGELVFREEGEQTQFYKRVFDADRYLMMVLGPNPEQEERDQVEGIVYLIESRFLAHDPAQWPALLQQMDSAFDMPLAMLGLDDPSLPQQRLSDIEMGKTVILGLEEMNETYYKRLGDSQQVFRAGPFPLPPLLRYFNPILYLMLALLVALAVYFWVRPVWRDLNRIDRGVRDFGTGDLDTRLLVRRRSALKPLADAFNTMADRLQRLIHSHRELTGAVSHELRTPIARLRFRLDMLEEPQHEGDRERHISAMRKDIRELEELVSESLSYSRLDRERPELVLEPVSLNGWLNELSIDLEESLPTQRAVCERSTDTVDRVVNLDSRLMGRAVKNLLRNAHRHATSKIVLRGDSGDGEARIVVEDDGSGVPEQERERIFEPFARLDSARDRESGGVGLGLAIVNQIARWHGGRVWVETSSLGGARFIIAWPEQASGTVK</sequence>
<evidence type="ECO:0000256" key="9">
    <source>
        <dbReference type="ARBA" id="ARBA00022840"/>
    </source>
</evidence>
<keyword evidence="10" id="KW-0472">Membrane</keyword>
<evidence type="ECO:0000259" key="12">
    <source>
        <dbReference type="PROSITE" id="PS50885"/>
    </source>
</evidence>
<dbReference type="OrthoDB" id="9804645at2"/>
<comment type="subcellular location">
    <subcellularLocation>
        <location evidence="2">Cell membrane</location>
        <topology evidence="2">Multi-pass membrane protein</topology>
    </subcellularLocation>
</comment>
<gene>
    <name evidence="13" type="primary">rstB</name>
    <name evidence="13" type="ORF">CODIS_30700</name>
</gene>
<dbReference type="AlphaFoldDB" id="A0A7Z0VK41"/>
<dbReference type="InterPro" id="IPR003594">
    <property type="entry name" value="HATPase_dom"/>
</dbReference>
<keyword evidence="9" id="KW-0067">ATP-binding</keyword>
<accession>A0A7Z0VK41</accession>
<keyword evidence="6 13" id="KW-0808">Transferase</keyword>
<dbReference type="Proteomes" id="UP000094769">
    <property type="component" value="Unassembled WGS sequence"/>
</dbReference>
<keyword evidence="4" id="KW-1003">Cell membrane</keyword>
<dbReference type="SUPFAM" id="SSF47384">
    <property type="entry name" value="Homodimeric domain of signal transducing histidine kinase"/>
    <property type="match status" value="1"/>
</dbReference>
<evidence type="ECO:0000256" key="5">
    <source>
        <dbReference type="ARBA" id="ARBA00022553"/>
    </source>
</evidence>
<dbReference type="SMART" id="SM00304">
    <property type="entry name" value="HAMP"/>
    <property type="match status" value="1"/>
</dbReference>
<dbReference type="SUPFAM" id="SSF158472">
    <property type="entry name" value="HAMP domain-like"/>
    <property type="match status" value="1"/>
</dbReference>
<dbReference type="InterPro" id="IPR003661">
    <property type="entry name" value="HisK_dim/P_dom"/>
</dbReference>
<organism evidence="13 14">
    <name type="scientific">Candidatus Thiodiazotropha endolucinida</name>
    <dbReference type="NCBI Taxonomy" id="1655433"/>
    <lineage>
        <taxon>Bacteria</taxon>
        <taxon>Pseudomonadati</taxon>
        <taxon>Pseudomonadota</taxon>
        <taxon>Gammaproteobacteria</taxon>
        <taxon>Chromatiales</taxon>
        <taxon>Sedimenticolaceae</taxon>
        <taxon>Candidatus Thiodiazotropha</taxon>
    </lineage>
</organism>
<dbReference type="PANTHER" id="PTHR44936:SF10">
    <property type="entry name" value="SENSOR PROTEIN RSTB"/>
    <property type="match status" value="1"/>
</dbReference>
<evidence type="ECO:0000256" key="2">
    <source>
        <dbReference type="ARBA" id="ARBA00004651"/>
    </source>
</evidence>
<evidence type="ECO:0000256" key="3">
    <source>
        <dbReference type="ARBA" id="ARBA00012438"/>
    </source>
</evidence>
<dbReference type="InterPro" id="IPR050980">
    <property type="entry name" value="2C_sensor_his_kinase"/>
</dbReference>
<dbReference type="Pfam" id="PF02518">
    <property type="entry name" value="HATPase_c"/>
    <property type="match status" value="1"/>
</dbReference>
<feature type="transmembrane region" description="Helical" evidence="10">
    <location>
        <begin position="235"/>
        <end position="252"/>
    </location>
</feature>
<dbReference type="GO" id="GO:0005886">
    <property type="term" value="C:plasma membrane"/>
    <property type="evidence" value="ECO:0007669"/>
    <property type="project" value="UniProtKB-SubCell"/>
</dbReference>
<dbReference type="GO" id="GO:0005524">
    <property type="term" value="F:ATP binding"/>
    <property type="evidence" value="ECO:0007669"/>
    <property type="project" value="UniProtKB-KW"/>
</dbReference>
<dbReference type="RefSeq" id="WP_069126737.1">
    <property type="nucleotide sequence ID" value="NZ_MARB01000018.1"/>
</dbReference>
<evidence type="ECO:0000256" key="4">
    <source>
        <dbReference type="ARBA" id="ARBA00022475"/>
    </source>
</evidence>
<dbReference type="PRINTS" id="PR00344">
    <property type="entry name" value="BCTRLSENSOR"/>
</dbReference>
<feature type="transmembrane region" description="Helical" evidence="10">
    <location>
        <begin position="6"/>
        <end position="26"/>
    </location>
</feature>
<keyword evidence="5" id="KW-0597">Phosphoprotein</keyword>
<dbReference type="InterPro" id="IPR003660">
    <property type="entry name" value="HAMP_dom"/>
</dbReference>
<evidence type="ECO:0000256" key="1">
    <source>
        <dbReference type="ARBA" id="ARBA00000085"/>
    </source>
</evidence>
<name>A0A7Z0VK41_9GAMM</name>
<evidence type="ECO:0000256" key="10">
    <source>
        <dbReference type="SAM" id="Phobius"/>
    </source>
</evidence>
<feature type="domain" description="HAMP" evidence="12">
    <location>
        <begin position="253"/>
        <end position="305"/>
    </location>
</feature>
<dbReference type="InterPro" id="IPR004358">
    <property type="entry name" value="Sig_transdc_His_kin-like_C"/>
</dbReference>
<evidence type="ECO:0000256" key="7">
    <source>
        <dbReference type="ARBA" id="ARBA00022741"/>
    </source>
</evidence>
<dbReference type="Gene3D" id="3.30.565.10">
    <property type="entry name" value="Histidine kinase-like ATPase, C-terminal domain"/>
    <property type="match status" value="1"/>
</dbReference>
<dbReference type="Gene3D" id="6.10.340.10">
    <property type="match status" value="1"/>
</dbReference>
<keyword evidence="14" id="KW-1185">Reference proteome</keyword>
<dbReference type="SUPFAM" id="SSF55874">
    <property type="entry name" value="ATPase domain of HSP90 chaperone/DNA topoisomerase II/histidine kinase"/>
    <property type="match status" value="1"/>
</dbReference>
<dbReference type="EMBL" id="MARB01000018">
    <property type="protein sequence ID" value="ODJ86751.1"/>
    <property type="molecule type" value="Genomic_DNA"/>
</dbReference>
<dbReference type="GO" id="GO:0000155">
    <property type="term" value="F:phosphorelay sensor kinase activity"/>
    <property type="evidence" value="ECO:0007669"/>
    <property type="project" value="InterPro"/>
</dbReference>
<comment type="caution">
    <text evidence="13">The sequence shown here is derived from an EMBL/GenBank/DDBJ whole genome shotgun (WGS) entry which is preliminary data.</text>
</comment>
<keyword evidence="8" id="KW-0418">Kinase</keyword>
<protein>
    <recommendedName>
        <fullName evidence="3">histidine kinase</fullName>
        <ecNumber evidence="3">2.7.13.3</ecNumber>
    </recommendedName>
</protein>
<proteinExistence type="predicted"/>
<reference evidence="13 14" key="1">
    <citation type="submission" date="2016-06" db="EMBL/GenBank/DDBJ databases">
        <title>Genome sequence of endosymbiont of Candidatus Endolucinida thiodiazotropha.</title>
        <authorList>
            <person name="Poehlein A."/>
            <person name="Koenig S."/>
            <person name="Heiden S.E."/>
            <person name="Thuermer A."/>
            <person name="Voget S."/>
            <person name="Daniel R."/>
            <person name="Markert S."/>
            <person name="Gros O."/>
            <person name="Schweder T."/>
        </authorList>
    </citation>
    <scope>NUCLEOTIDE SEQUENCE [LARGE SCALE GENOMIC DNA]</scope>
    <source>
        <strain evidence="13 14">COS</strain>
    </source>
</reference>
<dbReference type="CDD" id="cd00082">
    <property type="entry name" value="HisKA"/>
    <property type="match status" value="1"/>
</dbReference>